<proteinExistence type="predicted"/>
<evidence type="ECO:0000313" key="1">
    <source>
        <dbReference type="EMBL" id="KAI8542373.1"/>
    </source>
</evidence>
<comment type="caution">
    <text evidence="1">The sequence shown here is derived from an EMBL/GenBank/DDBJ whole genome shotgun (WGS) entry which is preliminary data.</text>
</comment>
<evidence type="ECO:0000313" key="2">
    <source>
        <dbReference type="Proteomes" id="UP001062846"/>
    </source>
</evidence>
<name>A0ACC0MMV3_RHOML</name>
<dbReference type="Proteomes" id="UP001062846">
    <property type="component" value="Chromosome 8"/>
</dbReference>
<keyword evidence="2" id="KW-1185">Reference proteome</keyword>
<reference evidence="1" key="1">
    <citation type="submission" date="2022-02" db="EMBL/GenBank/DDBJ databases">
        <title>Plant Genome Project.</title>
        <authorList>
            <person name="Zhang R.-G."/>
        </authorList>
    </citation>
    <scope>NUCLEOTIDE SEQUENCE</scope>
    <source>
        <strain evidence="1">AT1</strain>
    </source>
</reference>
<protein>
    <submittedName>
        <fullName evidence="1">Uncharacterized protein</fullName>
    </submittedName>
</protein>
<accession>A0ACC0MMV3</accession>
<organism evidence="1 2">
    <name type="scientific">Rhododendron molle</name>
    <name type="common">Chinese azalea</name>
    <name type="synonym">Azalea mollis</name>
    <dbReference type="NCBI Taxonomy" id="49168"/>
    <lineage>
        <taxon>Eukaryota</taxon>
        <taxon>Viridiplantae</taxon>
        <taxon>Streptophyta</taxon>
        <taxon>Embryophyta</taxon>
        <taxon>Tracheophyta</taxon>
        <taxon>Spermatophyta</taxon>
        <taxon>Magnoliopsida</taxon>
        <taxon>eudicotyledons</taxon>
        <taxon>Gunneridae</taxon>
        <taxon>Pentapetalae</taxon>
        <taxon>asterids</taxon>
        <taxon>Ericales</taxon>
        <taxon>Ericaceae</taxon>
        <taxon>Ericoideae</taxon>
        <taxon>Rhodoreae</taxon>
        <taxon>Rhododendron</taxon>
    </lineage>
</organism>
<dbReference type="EMBL" id="CM046395">
    <property type="protein sequence ID" value="KAI8542373.1"/>
    <property type="molecule type" value="Genomic_DNA"/>
</dbReference>
<gene>
    <name evidence="1" type="ORF">RHMOL_Rhmol08G0133700</name>
</gene>
<sequence length="83" mass="9525">MENKIGNISESSSNINESELNEYKHKPYADQQKGKYRVKNRDGSLRCPFCPLKKKQQFKYRNLLQHASGVGSGAAWRKPKLKA</sequence>